<dbReference type="Pfam" id="PF00535">
    <property type="entry name" value="Glycos_transf_2"/>
    <property type="match status" value="1"/>
</dbReference>
<dbReference type="SUPFAM" id="SSF53448">
    <property type="entry name" value="Nucleotide-diphospho-sugar transferases"/>
    <property type="match status" value="1"/>
</dbReference>
<evidence type="ECO:0000256" key="3">
    <source>
        <dbReference type="ARBA" id="ARBA00022676"/>
    </source>
</evidence>
<keyword evidence="2" id="KW-1003">Cell membrane</keyword>
<keyword evidence="4" id="KW-0808">Transferase</keyword>
<dbReference type="Proteomes" id="UP000229370">
    <property type="component" value="Unassembled WGS sequence"/>
</dbReference>
<protein>
    <recommendedName>
        <fullName evidence="6">Glycosyltransferase 2-like domain-containing protein</fullName>
    </recommendedName>
</protein>
<evidence type="ECO:0000313" key="7">
    <source>
        <dbReference type="EMBL" id="PJC81817.1"/>
    </source>
</evidence>
<keyword evidence="3" id="KW-0328">Glycosyltransferase</keyword>
<dbReference type="InterPro" id="IPR029044">
    <property type="entry name" value="Nucleotide-diphossugar_trans"/>
</dbReference>
<dbReference type="Gene3D" id="3.90.550.10">
    <property type="entry name" value="Spore Coat Polysaccharide Biosynthesis Protein SpsA, Chain A"/>
    <property type="match status" value="1"/>
</dbReference>
<evidence type="ECO:0000256" key="5">
    <source>
        <dbReference type="ARBA" id="ARBA00023136"/>
    </source>
</evidence>
<proteinExistence type="predicted"/>
<evidence type="ECO:0000256" key="2">
    <source>
        <dbReference type="ARBA" id="ARBA00022475"/>
    </source>
</evidence>
<sequence>MKPFFSVVIPTLNEEQFLPVLLTSLVKQKDKDFEIVVIDGKSDDKTKKVVLSFSGRLLIKFFISQRRQVAFQRNIGAKKSSGKYLIFLDADSGVHPTFIKRLKATIFKRKGLVFIPYIQPDTHNSQVKISFILVNFLIEFSQNITKPFSGGGAIIFEKHFFHQVGGFNERLFIAEDHNLIQRASSWGVKAKFLRNVKVKYSLRRWRRDGQIAVFYKFLIATAHLLFRGDIKKEIFDYKMGGGDYRKIKKNHLINELNDRLKQIKSYFTP</sequence>
<accession>A0A2M8GMM1</accession>
<dbReference type="EMBL" id="PFQK01000048">
    <property type="protein sequence ID" value="PJC81817.1"/>
    <property type="molecule type" value="Genomic_DNA"/>
</dbReference>
<name>A0A2M8GMM1_9BACT</name>
<dbReference type="PANTHER" id="PTHR43646">
    <property type="entry name" value="GLYCOSYLTRANSFERASE"/>
    <property type="match status" value="1"/>
</dbReference>
<dbReference type="GO" id="GO:0016757">
    <property type="term" value="F:glycosyltransferase activity"/>
    <property type="evidence" value="ECO:0007669"/>
    <property type="project" value="UniProtKB-KW"/>
</dbReference>
<organism evidence="7 8">
    <name type="scientific">Candidatus Roizmanbacteria bacterium CG_4_8_14_3_um_filter_36_10</name>
    <dbReference type="NCBI Taxonomy" id="1974834"/>
    <lineage>
        <taxon>Bacteria</taxon>
        <taxon>Candidatus Roizmaniibacteriota</taxon>
    </lineage>
</organism>
<keyword evidence="5" id="KW-0472">Membrane</keyword>
<evidence type="ECO:0000256" key="1">
    <source>
        <dbReference type="ARBA" id="ARBA00004236"/>
    </source>
</evidence>
<gene>
    <name evidence="7" type="ORF">CO007_02650</name>
</gene>
<dbReference type="AlphaFoldDB" id="A0A2M8GMM1"/>
<feature type="domain" description="Glycosyltransferase 2-like" evidence="6">
    <location>
        <begin position="6"/>
        <end position="163"/>
    </location>
</feature>
<comment type="subcellular location">
    <subcellularLocation>
        <location evidence="1">Cell membrane</location>
    </subcellularLocation>
</comment>
<evidence type="ECO:0000259" key="6">
    <source>
        <dbReference type="Pfam" id="PF00535"/>
    </source>
</evidence>
<comment type="caution">
    <text evidence="7">The sequence shown here is derived from an EMBL/GenBank/DDBJ whole genome shotgun (WGS) entry which is preliminary data.</text>
</comment>
<evidence type="ECO:0000256" key="4">
    <source>
        <dbReference type="ARBA" id="ARBA00022679"/>
    </source>
</evidence>
<reference evidence="8" key="1">
    <citation type="submission" date="2017-09" db="EMBL/GenBank/DDBJ databases">
        <title>Depth-based differentiation of microbial function through sediment-hosted aquifers and enrichment of novel symbionts in the deep terrestrial subsurface.</title>
        <authorList>
            <person name="Probst A.J."/>
            <person name="Ladd B."/>
            <person name="Jarett J.K."/>
            <person name="Geller-Mcgrath D.E."/>
            <person name="Sieber C.M.K."/>
            <person name="Emerson J.B."/>
            <person name="Anantharaman K."/>
            <person name="Thomas B.C."/>
            <person name="Malmstrom R."/>
            <person name="Stieglmeier M."/>
            <person name="Klingl A."/>
            <person name="Woyke T."/>
            <person name="Ryan C.M."/>
            <person name="Banfield J.F."/>
        </authorList>
    </citation>
    <scope>NUCLEOTIDE SEQUENCE [LARGE SCALE GENOMIC DNA]</scope>
</reference>
<dbReference type="GO" id="GO:0005886">
    <property type="term" value="C:plasma membrane"/>
    <property type="evidence" value="ECO:0007669"/>
    <property type="project" value="UniProtKB-SubCell"/>
</dbReference>
<dbReference type="PANTHER" id="PTHR43646:SF2">
    <property type="entry name" value="GLYCOSYLTRANSFERASE 2-LIKE DOMAIN-CONTAINING PROTEIN"/>
    <property type="match status" value="1"/>
</dbReference>
<evidence type="ECO:0000313" key="8">
    <source>
        <dbReference type="Proteomes" id="UP000229370"/>
    </source>
</evidence>
<dbReference type="InterPro" id="IPR001173">
    <property type="entry name" value="Glyco_trans_2-like"/>
</dbReference>